<evidence type="ECO:0000259" key="2">
    <source>
        <dbReference type="Pfam" id="PF01926"/>
    </source>
</evidence>
<dbReference type="InterPro" id="IPR006073">
    <property type="entry name" value="GTP-bd"/>
</dbReference>
<accession>A0A0N1HH93</accession>
<name>A0A0N1HH93_9EURO</name>
<dbReference type="GO" id="GO:0005525">
    <property type="term" value="F:GTP binding"/>
    <property type="evidence" value="ECO:0007669"/>
    <property type="project" value="InterPro"/>
</dbReference>
<dbReference type="Pfam" id="PF01926">
    <property type="entry name" value="MMR_HSR1"/>
    <property type="match status" value="1"/>
</dbReference>
<evidence type="ECO:0000313" key="4">
    <source>
        <dbReference type="Proteomes" id="UP000038010"/>
    </source>
</evidence>
<protein>
    <recommendedName>
        <fullName evidence="2">G domain-containing protein</fullName>
    </recommendedName>
</protein>
<sequence>MNGNVSESDAVKITAIAVMGMTGSGKSNFIKHATQSAQVKVGHHLSSCTENVEEHEFLLGGNQVVLFDTPGFDDADRLDADILAELGQKLSAMYKNKLRLAGIIYVHKITDTRVTRTVRRNLSLLMDLCGDDPLKNLTLLTSFWDETDRVHAQQKEKELVAKKEWWGYMVEKGAAVRRFMNTEQSAHDIIWDYVTKDRVTLQIQEEMVDGGLDIKHTKAGAALDAEVAQLLKQHEKELEDVRQRMEQARREQKLELEEMLAVERREKEHDLRRMQEEQRALERDRSAEMRRMEQDFQDSLLRLVEDKKERDSKLDALQEQLTLERADADQRIRAAVESSESNLRIIVSNIEKERAVDRKEHMQQVALYQKERDDAVAQYKQELDLTNQKIQQMVEKQQSVSEAEKQRLEAEIAKLNKRKRSQKSATWTKIGGAALCTILAPLTGGLSMLFVDAFGNSGGSGGAVDASEPPV</sequence>
<evidence type="ECO:0000256" key="1">
    <source>
        <dbReference type="SAM" id="Coils"/>
    </source>
</evidence>
<comment type="caution">
    <text evidence="3">The sequence shown here is derived from an EMBL/GenBank/DDBJ whole genome shotgun (WGS) entry which is preliminary data.</text>
</comment>
<dbReference type="RefSeq" id="XP_018005783.1">
    <property type="nucleotide sequence ID" value="XM_018142518.1"/>
</dbReference>
<keyword evidence="1" id="KW-0175">Coiled coil</keyword>
<dbReference type="AlphaFoldDB" id="A0A0N1HH93"/>
<proteinExistence type="predicted"/>
<dbReference type="Gene3D" id="3.40.50.300">
    <property type="entry name" value="P-loop containing nucleotide triphosphate hydrolases"/>
    <property type="match status" value="1"/>
</dbReference>
<reference evidence="3 4" key="1">
    <citation type="submission" date="2015-06" db="EMBL/GenBank/DDBJ databases">
        <title>Draft genome of the ant-associated black yeast Phialophora attae CBS 131958.</title>
        <authorList>
            <person name="Moreno L.F."/>
            <person name="Stielow B.J."/>
            <person name="de Hoog S."/>
            <person name="Vicente V.A."/>
            <person name="Weiss V.A."/>
            <person name="de Vries M."/>
            <person name="Cruz L.M."/>
            <person name="Souza E.M."/>
        </authorList>
    </citation>
    <scope>NUCLEOTIDE SEQUENCE [LARGE SCALE GENOMIC DNA]</scope>
    <source>
        <strain evidence="3 4">CBS 131958</strain>
    </source>
</reference>
<dbReference type="CDD" id="cd00882">
    <property type="entry name" value="Ras_like_GTPase"/>
    <property type="match status" value="1"/>
</dbReference>
<dbReference type="STRING" id="1664694.A0A0N1HH93"/>
<gene>
    <name evidence="3" type="ORF">AB675_253</name>
</gene>
<dbReference type="GeneID" id="28734387"/>
<feature type="domain" description="G" evidence="2">
    <location>
        <begin position="16"/>
        <end position="98"/>
    </location>
</feature>
<dbReference type="VEuPathDB" id="FungiDB:AB675_253"/>
<keyword evidence="4" id="KW-1185">Reference proteome</keyword>
<dbReference type="Proteomes" id="UP000038010">
    <property type="component" value="Unassembled WGS sequence"/>
</dbReference>
<dbReference type="SUPFAM" id="SSF52540">
    <property type="entry name" value="P-loop containing nucleoside triphosphate hydrolases"/>
    <property type="match status" value="1"/>
</dbReference>
<dbReference type="EMBL" id="LFJN01000001">
    <property type="protein sequence ID" value="KPI45820.1"/>
    <property type="molecule type" value="Genomic_DNA"/>
</dbReference>
<dbReference type="OrthoDB" id="8954335at2759"/>
<feature type="coiled-coil region" evidence="1">
    <location>
        <begin position="224"/>
        <end position="320"/>
    </location>
</feature>
<feature type="coiled-coil region" evidence="1">
    <location>
        <begin position="376"/>
        <end position="425"/>
    </location>
</feature>
<evidence type="ECO:0000313" key="3">
    <source>
        <dbReference type="EMBL" id="KPI45820.1"/>
    </source>
</evidence>
<dbReference type="InterPro" id="IPR027417">
    <property type="entry name" value="P-loop_NTPase"/>
</dbReference>
<organism evidence="3 4">
    <name type="scientific">Cyphellophora attinorum</name>
    <dbReference type="NCBI Taxonomy" id="1664694"/>
    <lineage>
        <taxon>Eukaryota</taxon>
        <taxon>Fungi</taxon>
        <taxon>Dikarya</taxon>
        <taxon>Ascomycota</taxon>
        <taxon>Pezizomycotina</taxon>
        <taxon>Eurotiomycetes</taxon>
        <taxon>Chaetothyriomycetidae</taxon>
        <taxon>Chaetothyriales</taxon>
        <taxon>Cyphellophoraceae</taxon>
        <taxon>Cyphellophora</taxon>
    </lineage>
</organism>